<organism evidence="12 13">
    <name type="scientific">Microthyrium microscopicum</name>
    <dbReference type="NCBI Taxonomy" id="703497"/>
    <lineage>
        <taxon>Eukaryota</taxon>
        <taxon>Fungi</taxon>
        <taxon>Dikarya</taxon>
        <taxon>Ascomycota</taxon>
        <taxon>Pezizomycotina</taxon>
        <taxon>Dothideomycetes</taxon>
        <taxon>Dothideomycetes incertae sedis</taxon>
        <taxon>Microthyriales</taxon>
        <taxon>Microthyriaceae</taxon>
        <taxon>Microthyrium</taxon>
    </lineage>
</organism>
<evidence type="ECO:0000256" key="3">
    <source>
        <dbReference type="ARBA" id="ARBA00022729"/>
    </source>
</evidence>
<dbReference type="Pfam" id="PF00728">
    <property type="entry name" value="Glyco_hydro_20"/>
    <property type="match status" value="1"/>
</dbReference>
<evidence type="ECO:0000256" key="2">
    <source>
        <dbReference type="ARBA" id="ARBA00006285"/>
    </source>
</evidence>
<dbReference type="CDD" id="cd06562">
    <property type="entry name" value="GH20_HexA_HexB-like"/>
    <property type="match status" value="1"/>
</dbReference>
<dbReference type="InterPro" id="IPR017853">
    <property type="entry name" value="GH"/>
</dbReference>
<keyword evidence="6 7" id="KW-0326">Glycosidase</keyword>
<feature type="domain" description="Beta-hexosaminidase eukaryotic type N-terminal" evidence="11">
    <location>
        <begin position="20"/>
        <end position="181"/>
    </location>
</feature>
<proteinExistence type="inferred from homology"/>
<dbReference type="PANTHER" id="PTHR22600">
    <property type="entry name" value="BETA-HEXOSAMINIDASE"/>
    <property type="match status" value="1"/>
</dbReference>
<dbReference type="PRINTS" id="PR00738">
    <property type="entry name" value="GLHYDRLASE20"/>
</dbReference>
<accession>A0A6A6TXS9</accession>
<dbReference type="GO" id="GO:0030203">
    <property type="term" value="P:glycosaminoglycan metabolic process"/>
    <property type="evidence" value="ECO:0007669"/>
    <property type="project" value="TreeGrafter"/>
</dbReference>
<dbReference type="AlphaFoldDB" id="A0A6A6TXS9"/>
<feature type="chain" id="PRO_5025614757" description="Beta-hexosaminidase" evidence="9">
    <location>
        <begin position="20"/>
        <end position="597"/>
    </location>
</feature>
<dbReference type="PIRSF" id="PIRSF001093">
    <property type="entry name" value="B-hxosamndse_ab_euk"/>
    <property type="match status" value="1"/>
</dbReference>
<dbReference type="InterPro" id="IPR025705">
    <property type="entry name" value="Beta_hexosaminidase_sua/sub"/>
</dbReference>
<evidence type="ECO:0000259" key="10">
    <source>
        <dbReference type="Pfam" id="PF00728"/>
    </source>
</evidence>
<dbReference type="Pfam" id="PF14845">
    <property type="entry name" value="Glycohydro_20b2"/>
    <property type="match status" value="1"/>
</dbReference>
<dbReference type="FunFam" id="3.20.20.80:FF:000063">
    <property type="entry name" value="Beta-hexosaminidase"/>
    <property type="match status" value="1"/>
</dbReference>
<evidence type="ECO:0000256" key="1">
    <source>
        <dbReference type="ARBA" id="ARBA00001231"/>
    </source>
</evidence>
<evidence type="ECO:0000313" key="12">
    <source>
        <dbReference type="EMBL" id="KAF2664520.1"/>
    </source>
</evidence>
<dbReference type="InterPro" id="IPR029018">
    <property type="entry name" value="Hex-like_dom2"/>
</dbReference>
<dbReference type="SUPFAM" id="SSF55545">
    <property type="entry name" value="beta-N-acetylhexosaminidase-like domain"/>
    <property type="match status" value="1"/>
</dbReference>
<evidence type="ECO:0000313" key="13">
    <source>
        <dbReference type="Proteomes" id="UP000799302"/>
    </source>
</evidence>
<keyword evidence="4 7" id="KW-0378">Hydrolase</keyword>
<evidence type="ECO:0000256" key="8">
    <source>
        <dbReference type="PIRSR" id="PIRSR001093-1"/>
    </source>
</evidence>
<dbReference type="InterPro" id="IPR029019">
    <property type="entry name" value="HEX_eukaryotic_N"/>
</dbReference>
<evidence type="ECO:0000256" key="4">
    <source>
        <dbReference type="ARBA" id="ARBA00022801"/>
    </source>
</evidence>
<feature type="signal peptide" evidence="9">
    <location>
        <begin position="1"/>
        <end position="19"/>
    </location>
</feature>
<gene>
    <name evidence="12" type="ORF">BT63DRAFT_91239</name>
</gene>
<name>A0A6A6TXS9_9PEZI</name>
<dbReference type="GO" id="GO:0016020">
    <property type="term" value="C:membrane"/>
    <property type="evidence" value="ECO:0007669"/>
    <property type="project" value="TreeGrafter"/>
</dbReference>
<keyword evidence="3 9" id="KW-0732">Signal</keyword>
<dbReference type="PANTHER" id="PTHR22600:SF58">
    <property type="entry name" value="BETA-HEXOSAMINIDASE"/>
    <property type="match status" value="1"/>
</dbReference>
<dbReference type="Gene3D" id="3.30.379.10">
    <property type="entry name" value="Chitobiase/beta-hexosaminidase domain 2-like"/>
    <property type="match status" value="1"/>
</dbReference>
<feature type="active site" description="Proton donor" evidence="8">
    <location>
        <position position="369"/>
    </location>
</feature>
<reference evidence="12" key="1">
    <citation type="journal article" date="2020" name="Stud. Mycol.">
        <title>101 Dothideomycetes genomes: a test case for predicting lifestyles and emergence of pathogens.</title>
        <authorList>
            <person name="Haridas S."/>
            <person name="Albert R."/>
            <person name="Binder M."/>
            <person name="Bloem J."/>
            <person name="Labutti K."/>
            <person name="Salamov A."/>
            <person name="Andreopoulos B."/>
            <person name="Baker S."/>
            <person name="Barry K."/>
            <person name="Bills G."/>
            <person name="Bluhm B."/>
            <person name="Cannon C."/>
            <person name="Castanera R."/>
            <person name="Culley D."/>
            <person name="Daum C."/>
            <person name="Ezra D."/>
            <person name="Gonzalez J."/>
            <person name="Henrissat B."/>
            <person name="Kuo A."/>
            <person name="Liang C."/>
            <person name="Lipzen A."/>
            <person name="Lutzoni F."/>
            <person name="Magnuson J."/>
            <person name="Mondo S."/>
            <person name="Nolan M."/>
            <person name="Ohm R."/>
            <person name="Pangilinan J."/>
            <person name="Park H.-J."/>
            <person name="Ramirez L."/>
            <person name="Alfaro M."/>
            <person name="Sun H."/>
            <person name="Tritt A."/>
            <person name="Yoshinaga Y."/>
            <person name="Zwiers L.-H."/>
            <person name="Turgeon B."/>
            <person name="Goodwin S."/>
            <person name="Spatafora J."/>
            <person name="Crous P."/>
            <person name="Grigoriev I."/>
        </authorList>
    </citation>
    <scope>NUCLEOTIDE SEQUENCE</scope>
    <source>
        <strain evidence="12">CBS 115976</strain>
    </source>
</reference>
<keyword evidence="13" id="KW-1185">Reference proteome</keyword>
<evidence type="ECO:0000256" key="5">
    <source>
        <dbReference type="ARBA" id="ARBA00023180"/>
    </source>
</evidence>
<evidence type="ECO:0000256" key="7">
    <source>
        <dbReference type="PIRNR" id="PIRNR001093"/>
    </source>
</evidence>
<feature type="domain" description="Glycoside hydrolase family 20 catalytic" evidence="10">
    <location>
        <begin position="207"/>
        <end position="546"/>
    </location>
</feature>
<comment type="catalytic activity">
    <reaction evidence="1 7">
        <text>Hydrolysis of terminal non-reducing N-acetyl-D-hexosamine residues in N-acetyl-beta-D-hexosaminides.</text>
        <dbReference type="EC" id="3.2.1.52"/>
    </reaction>
</comment>
<comment type="similarity">
    <text evidence="2 7">Belongs to the glycosyl hydrolase 20 family.</text>
</comment>
<dbReference type="EC" id="3.2.1.52" evidence="7"/>
<dbReference type="Gene3D" id="3.20.20.80">
    <property type="entry name" value="Glycosidases"/>
    <property type="match status" value="1"/>
</dbReference>
<evidence type="ECO:0000256" key="6">
    <source>
        <dbReference type="ARBA" id="ARBA00023295"/>
    </source>
</evidence>
<dbReference type="OrthoDB" id="428480at2759"/>
<dbReference type="InterPro" id="IPR015883">
    <property type="entry name" value="Glyco_hydro_20_cat"/>
</dbReference>
<dbReference type="SUPFAM" id="SSF51445">
    <property type="entry name" value="(Trans)glycosidases"/>
    <property type="match status" value="1"/>
</dbReference>
<keyword evidence="5" id="KW-0325">Glycoprotein</keyword>
<dbReference type="GO" id="GO:0016231">
    <property type="term" value="F:beta-N-acetylglucosaminidase activity"/>
    <property type="evidence" value="ECO:0007669"/>
    <property type="project" value="TreeGrafter"/>
</dbReference>
<dbReference type="GO" id="GO:0005975">
    <property type="term" value="P:carbohydrate metabolic process"/>
    <property type="evidence" value="ECO:0007669"/>
    <property type="project" value="InterPro"/>
</dbReference>
<dbReference type="Proteomes" id="UP000799302">
    <property type="component" value="Unassembled WGS sequence"/>
</dbReference>
<evidence type="ECO:0000259" key="11">
    <source>
        <dbReference type="Pfam" id="PF14845"/>
    </source>
</evidence>
<sequence length="597" mass="66629">MKLLQLLPLSLALSPLVSALWPVPSKSTVGNSTLWFSADAEFSLSYVQSNVGFMLAPSQLLQTLTKRNTLNNSSSSNKPPITEEILDRAIRRTYHTILKEGFIPWRFHARNAEFEPTEDTGKPVTSIKLQLSGPDSPNVLKGLDGEIDESYSLKVTEDGEVTVFANSSIGLVRGLTTFTQLFFKHSTVKDSAYTPYAPVDIQDHPAFAHRGLNMDVSRSYYEVDHIKRTIDALAYSKMNRLHLHITDAQSWPLEIPSMPELSAKGAYNKDLVYTPDDVAGIQRHGALQGVQVIIEIDMPGHTSSIWYSHPELIASFNEQPDWSTYSAEPPSGTLHLNDPAVYTFIQNLLKDLLPRISPYTAYFHTGGDEIKAAAYINDPTIKSNITSVIQPYLQKFVNSTHDIVRQAGLTPMVWEEMVLDWNLTLGSDVVVQTWQESTNVNLTVSKGYKTLAGNYYFWYLDCGHGQWINFPPNQSASFFPYNDYCAPFHNWRVVYSYDPLYNISAEAQHLVIGGEVHAWAEQTDGANLDRVVWPRAAAAAEILWSGAKDPVTGGNRSQVEAAPRLSDLRERLVAKGIYAEPIQMAFCTMGDNQCNLG</sequence>
<dbReference type="EMBL" id="MU004242">
    <property type="protein sequence ID" value="KAF2664520.1"/>
    <property type="molecule type" value="Genomic_DNA"/>
</dbReference>
<protein>
    <recommendedName>
        <fullName evidence="7">Beta-hexosaminidase</fullName>
        <ecNumber evidence="7">3.2.1.52</ecNumber>
    </recommendedName>
</protein>
<evidence type="ECO:0000256" key="9">
    <source>
        <dbReference type="SAM" id="SignalP"/>
    </source>
</evidence>